<keyword evidence="1" id="KW-1133">Transmembrane helix</keyword>
<dbReference type="Pfam" id="PF11239">
    <property type="entry name" value="DUF3040"/>
    <property type="match status" value="1"/>
</dbReference>
<dbReference type="EMBL" id="MWIH01000009">
    <property type="protein sequence ID" value="OQO89476.1"/>
    <property type="molecule type" value="Genomic_DNA"/>
</dbReference>
<dbReference type="AlphaFoldDB" id="A0A1V8ZXH9"/>
<keyword evidence="1" id="KW-0812">Transmembrane</keyword>
<organism evidence="2 3">
    <name type="scientific">Saccharomonospora piscinae</name>
    <dbReference type="NCBI Taxonomy" id="687388"/>
    <lineage>
        <taxon>Bacteria</taxon>
        <taxon>Bacillati</taxon>
        <taxon>Actinomycetota</taxon>
        <taxon>Actinomycetes</taxon>
        <taxon>Pseudonocardiales</taxon>
        <taxon>Pseudonocardiaceae</taxon>
        <taxon>Saccharomonospora</taxon>
    </lineage>
</organism>
<dbReference type="InterPro" id="IPR021401">
    <property type="entry name" value="DUF3040"/>
</dbReference>
<feature type="transmembrane region" description="Helical" evidence="1">
    <location>
        <begin position="37"/>
        <end position="60"/>
    </location>
</feature>
<sequence length="97" mass="10796">MARDEEQRRLLAEIERRFIEDDPVLARRLAHLGSARWARRIVAIVLLLASFVLGLAVVAFGAEVGVWPLSVAGFALTVLVPTLIVWRVWVRGRGSPP</sequence>
<protein>
    <recommendedName>
        <fullName evidence="4">DUF3040 domain-containing protein</fullName>
    </recommendedName>
</protein>
<feature type="transmembrane region" description="Helical" evidence="1">
    <location>
        <begin position="66"/>
        <end position="89"/>
    </location>
</feature>
<accession>A0A1V8ZXH9</accession>
<evidence type="ECO:0000256" key="1">
    <source>
        <dbReference type="SAM" id="Phobius"/>
    </source>
</evidence>
<dbReference type="RefSeq" id="WP_081194960.1">
    <property type="nucleotide sequence ID" value="NZ_MWIH01000009.1"/>
</dbReference>
<proteinExistence type="predicted"/>
<name>A0A1V8ZXH9_SACPI</name>
<evidence type="ECO:0000313" key="3">
    <source>
        <dbReference type="Proteomes" id="UP000192591"/>
    </source>
</evidence>
<evidence type="ECO:0008006" key="4">
    <source>
        <dbReference type="Google" id="ProtNLM"/>
    </source>
</evidence>
<dbReference type="Proteomes" id="UP000192591">
    <property type="component" value="Unassembled WGS sequence"/>
</dbReference>
<evidence type="ECO:0000313" key="2">
    <source>
        <dbReference type="EMBL" id="OQO89476.1"/>
    </source>
</evidence>
<dbReference type="STRING" id="1962155.B1813_21310"/>
<keyword evidence="1" id="KW-0472">Membrane</keyword>
<reference evidence="2 3" key="1">
    <citation type="submission" date="2017-02" db="EMBL/GenBank/DDBJ databases">
        <title>Draft genome of Saccharomonospora sp. 154.</title>
        <authorList>
            <person name="Alonso-Carmona G.S."/>
            <person name="De La Haba R."/>
            <person name="Vera-Gargallo B."/>
            <person name="Sandoval-Trujillo A.H."/>
            <person name="Ramirez-Duran N."/>
            <person name="Ventosa A."/>
        </authorList>
    </citation>
    <scope>NUCLEOTIDE SEQUENCE [LARGE SCALE GENOMIC DNA]</scope>
    <source>
        <strain evidence="2 3">LRS4.154</strain>
    </source>
</reference>
<comment type="caution">
    <text evidence="2">The sequence shown here is derived from an EMBL/GenBank/DDBJ whole genome shotgun (WGS) entry which is preliminary data.</text>
</comment>
<gene>
    <name evidence="2" type="ORF">B1813_21310</name>
</gene>
<keyword evidence="3" id="KW-1185">Reference proteome</keyword>